<feature type="domain" description="YdbS-like PH" evidence="2">
    <location>
        <begin position="78"/>
        <end position="150"/>
    </location>
</feature>
<evidence type="ECO:0000313" key="3">
    <source>
        <dbReference type="EMBL" id="MFC6154433.1"/>
    </source>
</evidence>
<keyword evidence="1" id="KW-0812">Transmembrane</keyword>
<keyword evidence="1" id="KW-1133">Transmembrane helix</keyword>
<dbReference type="InterPro" id="IPR005182">
    <property type="entry name" value="YdbS-like_PH"/>
</dbReference>
<gene>
    <name evidence="3" type="ORF">ACFPWU_12260</name>
</gene>
<accession>A0ABW1QZ08</accession>
<feature type="transmembrane region" description="Helical" evidence="1">
    <location>
        <begin position="25"/>
        <end position="45"/>
    </location>
</feature>
<dbReference type="EMBL" id="JBHSQI010000006">
    <property type="protein sequence ID" value="MFC6154433.1"/>
    <property type="molecule type" value="Genomic_DNA"/>
</dbReference>
<proteinExistence type="predicted"/>
<name>A0ABW1QZ08_9ACTN</name>
<protein>
    <submittedName>
        <fullName evidence="3">PH domain-containing protein</fullName>
    </submittedName>
</protein>
<organism evidence="3 4">
    <name type="scientific">Nocardioides yefusunii</name>
    <dbReference type="NCBI Taxonomy" id="2500546"/>
    <lineage>
        <taxon>Bacteria</taxon>
        <taxon>Bacillati</taxon>
        <taxon>Actinomycetota</taxon>
        <taxon>Actinomycetes</taxon>
        <taxon>Propionibacteriales</taxon>
        <taxon>Nocardioidaceae</taxon>
        <taxon>Nocardioides</taxon>
    </lineage>
</organism>
<evidence type="ECO:0000256" key="1">
    <source>
        <dbReference type="SAM" id="Phobius"/>
    </source>
</evidence>
<sequence length="175" mass="18983">MAIPAKYLNQGETVLVSTRTHVKALFRPVLILVLLIAVAVAALVFSPDGTTGTVTNGVVGVVFLVAFVWWVLRPFVAWLTTTYTFTNRRFITRTGFIATEGRSIPLNRISGIDFEIDLTDRLFGCGTLVVTDASVGGAERVHDIPDVEAVHLLVAEELHRMGGFADQRGRGDDGA</sequence>
<dbReference type="Pfam" id="PF03703">
    <property type="entry name" value="bPH_2"/>
    <property type="match status" value="1"/>
</dbReference>
<keyword evidence="1" id="KW-0472">Membrane</keyword>
<dbReference type="PANTHER" id="PTHR37938">
    <property type="entry name" value="BLL0215 PROTEIN"/>
    <property type="match status" value="1"/>
</dbReference>
<keyword evidence="4" id="KW-1185">Reference proteome</keyword>
<evidence type="ECO:0000259" key="2">
    <source>
        <dbReference type="Pfam" id="PF03703"/>
    </source>
</evidence>
<comment type="caution">
    <text evidence="3">The sequence shown here is derived from an EMBL/GenBank/DDBJ whole genome shotgun (WGS) entry which is preliminary data.</text>
</comment>
<dbReference type="Proteomes" id="UP001596098">
    <property type="component" value="Unassembled WGS sequence"/>
</dbReference>
<feature type="transmembrane region" description="Helical" evidence="1">
    <location>
        <begin position="57"/>
        <end position="79"/>
    </location>
</feature>
<reference evidence="4" key="1">
    <citation type="journal article" date="2019" name="Int. J. Syst. Evol. Microbiol.">
        <title>The Global Catalogue of Microorganisms (GCM) 10K type strain sequencing project: providing services to taxonomists for standard genome sequencing and annotation.</title>
        <authorList>
            <consortium name="The Broad Institute Genomics Platform"/>
            <consortium name="The Broad Institute Genome Sequencing Center for Infectious Disease"/>
            <person name="Wu L."/>
            <person name="Ma J."/>
        </authorList>
    </citation>
    <scope>NUCLEOTIDE SEQUENCE [LARGE SCALE GENOMIC DNA]</scope>
    <source>
        <strain evidence="4">DFY28</strain>
    </source>
</reference>
<evidence type="ECO:0000313" key="4">
    <source>
        <dbReference type="Proteomes" id="UP001596098"/>
    </source>
</evidence>
<dbReference type="PANTHER" id="PTHR37938:SF1">
    <property type="entry name" value="BLL0215 PROTEIN"/>
    <property type="match status" value="1"/>
</dbReference>
<dbReference type="RefSeq" id="WP_128219817.1">
    <property type="nucleotide sequence ID" value="NZ_CP034929.1"/>
</dbReference>